<dbReference type="GO" id="GO:0008270">
    <property type="term" value="F:zinc ion binding"/>
    <property type="evidence" value="ECO:0007669"/>
    <property type="project" value="UniProtKB-UniRule"/>
</dbReference>
<dbReference type="AlphaFoldDB" id="A0ABD2XZ05"/>
<dbReference type="Pfam" id="PF10551">
    <property type="entry name" value="MULE"/>
    <property type="match status" value="1"/>
</dbReference>
<feature type="compositionally biased region" description="Basic and acidic residues" evidence="3">
    <location>
        <begin position="102"/>
        <end position="115"/>
    </location>
</feature>
<sequence>MDATTKCACGHVIMDFLNDDNGDSECGEGNRICVEDDEMSTDMENNNTSKSGDGNRSVEDNEMSTNIENNNTSKSGGDGDGTCVADNEMSTDIENNNTSKSGGDKHDSRNDNTQEQELRWLELDKALDELTEKEVFSLKFDSDEDAAVFYEAYAKVVGFTVRKFHTRRDKNNVVKYRNWVCSREGCRDKKWVNYLNRKRDPRPVSRIGCRASFRVKRDKKSGKYVVTRFVKEHNHELLAPKVVTFLQPQKRARRVIEDVGLAKKDIERAWASSDIRVGDTEYVLTHCVSSYLCAKSDYDPGLFHKHDVDEEDKMCSVFWADSKSRADYAFFGDVLALNTKFRKNAYEKPFIIVTGVNNHDQTIVFGCALLRDETTETYVWLLETFLEAMNHKPPVSVITDGDKAIDEAIVKTFPTSQHRICRWHLCKAAVSNAGDTSFGSDFSKCMEENCTPEEFEEAWIKLLEKYGLHGHPWFEETYSRRTKWAEAYLREHFFAGLNSIRGHGMNTYFTRFLQIQLKLREFVRYYDKALVCLREDEAKADMESESTFPAFCTVLRDLERHAADVFTKTIFLKVREQIMGDAMLILSIKEYLKDEACWIYTFSEYMKPDKIWKVKYHPTNQSFTCPCFKLVTEGVPCCHMISVMKAEHLREFPRCCINKRWTKSARSELDSSIDIQALNMATQVARFRVLSSSCSEMNYYASQTIQGFNETRSLISKLTSHVKQIYVSKGGVDEPAPEGILDAHGSSTRSGLHDPKSTNCNGQCNAGRVETPQPNDCSFLRCNSHDKTTFQQLHLNLGSQAPEGTGTTDDAEGSVHNGNFSEMPSLAMNLMQEDSD</sequence>
<evidence type="ECO:0000313" key="6">
    <source>
        <dbReference type="Proteomes" id="UP001630127"/>
    </source>
</evidence>
<comment type="similarity">
    <text evidence="2">Belongs to the FHY3/FAR1 family.</text>
</comment>
<feature type="compositionally biased region" description="Polar residues" evidence="3">
    <location>
        <begin position="42"/>
        <end position="54"/>
    </location>
</feature>
<dbReference type="EMBL" id="JBJUIK010000016">
    <property type="protein sequence ID" value="KAL3500607.1"/>
    <property type="molecule type" value="Genomic_DNA"/>
</dbReference>
<gene>
    <name evidence="5" type="ORF">ACH5RR_039700</name>
</gene>
<feature type="region of interest" description="Disordered" evidence="3">
    <location>
        <begin position="36"/>
        <end position="115"/>
    </location>
</feature>
<reference evidence="5 6" key="1">
    <citation type="submission" date="2024-11" db="EMBL/GenBank/DDBJ databases">
        <title>A near-complete genome assembly of Cinchona calisaya.</title>
        <authorList>
            <person name="Lian D.C."/>
            <person name="Zhao X.W."/>
            <person name="Wei L."/>
        </authorList>
    </citation>
    <scope>NUCLEOTIDE SEQUENCE [LARGE SCALE GENOMIC DNA]</scope>
    <source>
        <tissue evidence="5">Nenye</tissue>
    </source>
</reference>
<dbReference type="GO" id="GO:0005634">
    <property type="term" value="C:nucleus"/>
    <property type="evidence" value="ECO:0007669"/>
    <property type="project" value="UniProtKB-SubCell"/>
</dbReference>
<dbReference type="Proteomes" id="UP001630127">
    <property type="component" value="Unassembled WGS sequence"/>
</dbReference>
<keyword evidence="6" id="KW-1185">Reference proteome</keyword>
<feature type="region of interest" description="Disordered" evidence="3">
    <location>
        <begin position="733"/>
        <end position="755"/>
    </location>
</feature>
<dbReference type="InterPro" id="IPR018289">
    <property type="entry name" value="MULE_transposase_dom"/>
</dbReference>
<keyword evidence="2" id="KW-0539">Nucleus</keyword>
<evidence type="ECO:0000256" key="1">
    <source>
        <dbReference type="PROSITE-ProRule" id="PRU00325"/>
    </source>
</evidence>
<feature type="domain" description="SWIM-type" evidence="4">
    <location>
        <begin position="612"/>
        <end position="648"/>
    </location>
</feature>
<evidence type="ECO:0000259" key="4">
    <source>
        <dbReference type="PROSITE" id="PS50966"/>
    </source>
</evidence>
<dbReference type="InterPro" id="IPR031052">
    <property type="entry name" value="FHY3/FAR1"/>
</dbReference>
<evidence type="ECO:0000256" key="2">
    <source>
        <dbReference type="RuleBase" id="RU367018"/>
    </source>
</evidence>
<comment type="subcellular location">
    <subcellularLocation>
        <location evidence="2">Nucleus</location>
    </subcellularLocation>
</comment>
<organism evidence="5 6">
    <name type="scientific">Cinchona calisaya</name>
    <dbReference type="NCBI Taxonomy" id="153742"/>
    <lineage>
        <taxon>Eukaryota</taxon>
        <taxon>Viridiplantae</taxon>
        <taxon>Streptophyta</taxon>
        <taxon>Embryophyta</taxon>
        <taxon>Tracheophyta</taxon>
        <taxon>Spermatophyta</taxon>
        <taxon>Magnoliopsida</taxon>
        <taxon>eudicotyledons</taxon>
        <taxon>Gunneridae</taxon>
        <taxon>Pentapetalae</taxon>
        <taxon>asterids</taxon>
        <taxon>lamiids</taxon>
        <taxon>Gentianales</taxon>
        <taxon>Rubiaceae</taxon>
        <taxon>Cinchonoideae</taxon>
        <taxon>Cinchoneae</taxon>
        <taxon>Cinchona</taxon>
    </lineage>
</organism>
<dbReference type="Pfam" id="PF03101">
    <property type="entry name" value="FAR1"/>
    <property type="match status" value="1"/>
</dbReference>
<dbReference type="PANTHER" id="PTHR31669:SF251">
    <property type="entry name" value="PROTEIN FAR1-RELATED SEQUENCE"/>
    <property type="match status" value="1"/>
</dbReference>
<feature type="compositionally biased region" description="Polar residues" evidence="3">
    <location>
        <begin position="88"/>
        <end position="101"/>
    </location>
</feature>
<name>A0ABD2XZ05_9GENT</name>
<proteinExistence type="inferred from homology"/>
<keyword evidence="1 2" id="KW-0863">Zinc-finger</keyword>
<comment type="function">
    <text evidence="2">Putative transcription activator involved in regulating light control of development.</text>
</comment>
<dbReference type="InterPro" id="IPR004330">
    <property type="entry name" value="FAR1_DNA_bnd_dom"/>
</dbReference>
<accession>A0ABD2XZ05</accession>
<feature type="compositionally biased region" description="Polar residues" evidence="3">
    <location>
        <begin position="63"/>
        <end position="75"/>
    </location>
</feature>
<feature type="region of interest" description="Disordered" evidence="3">
    <location>
        <begin position="798"/>
        <end position="822"/>
    </location>
</feature>
<dbReference type="PROSITE" id="PS50966">
    <property type="entry name" value="ZF_SWIM"/>
    <property type="match status" value="1"/>
</dbReference>
<dbReference type="PANTHER" id="PTHR31669">
    <property type="entry name" value="PROTEIN FAR1-RELATED SEQUENCE 10-RELATED"/>
    <property type="match status" value="1"/>
</dbReference>
<dbReference type="InterPro" id="IPR007527">
    <property type="entry name" value="Znf_SWIM"/>
</dbReference>
<keyword evidence="2" id="KW-0479">Metal-binding</keyword>
<evidence type="ECO:0000256" key="3">
    <source>
        <dbReference type="SAM" id="MobiDB-lite"/>
    </source>
</evidence>
<dbReference type="GO" id="GO:0006355">
    <property type="term" value="P:regulation of DNA-templated transcription"/>
    <property type="evidence" value="ECO:0007669"/>
    <property type="project" value="UniProtKB-UniRule"/>
</dbReference>
<keyword evidence="2" id="KW-0862">Zinc</keyword>
<comment type="caution">
    <text evidence="5">The sequence shown here is derived from an EMBL/GenBank/DDBJ whole genome shotgun (WGS) entry which is preliminary data.</text>
</comment>
<protein>
    <recommendedName>
        <fullName evidence="2">Protein FAR1-RELATED SEQUENCE</fullName>
    </recommendedName>
</protein>
<evidence type="ECO:0000313" key="5">
    <source>
        <dbReference type="EMBL" id="KAL3500607.1"/>
    </source>
</evidence>